<evidence type="ECO:0000313" key="1">
    <source>
        <dbReference type="EMBL" id="KEQ16379.1"/>
    </source>
</evidence>
<dbReference type="GO" id="GO:0004833">
    <property type="term" value="F:L-tryptophan 2,3-dioxygenase activity"/>
    <property type="evidence" value="ECO:0007669"/>
    <property type="project" value="InterPro"/>
</dbReference>
<keyword evidence="1" id="KW-0223">Dioxygenase</keyword>
<dbReference type="STRING" id="1137799.GZ78_21100"/>
<dbReference type="GO" id="GO:0019442">
    <property type="term" value="P:L-tryptophan catabolic process to acetyl-CoA"/>
    <property type="evidence" value="ECO:0007669"/>
    <property type="project" value="TreeGrafter"/>
</dbReference>
<dbReference type="GO" id="GO:0020037">
    <property type="term" value="F:heme binding"/>
    <property type="evidence" value="ECO:0007669"/>
    <property type="project" value="InterPro"/>
</dbReference>
<dbReference type="Proteomes" id="UP000028073">
    <property type="component" value="Unassembled WGS sequence"/>
</dbReference>
<dbReference type="InterPro" id="IPR004981">
    <property type="entry name" value="Trp_2_3_dOase"/>
</dbReference>
<comment type="caution">
    <text evidence="1">The sequence shown here is derived from an EMBL/GenBank/DDBJ whole genome shotgun (WGS) entry which is preliminary data.</text>
</comment>
<keyword evidence="1" id="KW-0560">Oxidoreductase</keyword>
<dbReference type="PANTHER" id="PTHR10138">
    <property type="entry name" value="TRYPTOPHAN 2,3-DIOXYGENASE"/>
    <property type="match status" value="1"/>
</dbReference>
<protein>
    <submittedName>
        <fullName evidence="1">Tryptophan 2,3-dioxygenase</fullName>
    </submittedName>
</protein>
<dbReference type="EMBL" id="JOKH01000005">
    <property type="protein sequence ID" value="KEQ16379.1"/>
    <property type="molecule type" value="Genomic_DNA"/>
</dbReference>
<dbReference type="AlphaFoldDB" id="A0A081ND56"/>
<proteinExistence type="predicted"/>
<dbReference type="GO" id="GO:0046872">
    <property type="term" value="F:metal ion binding"/>
    <property type="evidence" value="ECO:0007669"/>
    <property type="project" value="InterPro"/>
</dbReference>
<name>A0A081ND56_9GAMM</name>
<dbReference type="Gene3D" id="1.20.58.480">
    <property type="match status" value="2"/>
</dbReference>
<dbReference type="OrthoDB" id="9776847at2"/>
<dbReference type="InterPro" id="IPR037217">
    <property type="entry name" value="Trp/Indoleamine_2_3_dOase-like"/>
</dbReference>
<dbReference type="eggNOG" id="COG3483">
    <property type="taxonomic scope" value="Bacteria"/>
</dbReference>
<reference evidence="1 2" key="1">
    <citation type="submission" date="2014-06" db="EMBL/GenBank/DDBJ databases">
        <title>Whole Genome Sequences of Three Symbiotic Endozoicomonas Bacteria.</title>
        <authorList>
            <person name="Neave M.J."/>
            <person name="Apprill A."/>
            <person name="Voolstra C.R."/>
        </authorList>
    </citation>
    <scope>NUCLEOTIDE SEQUENCE [LARGE SCALE GENOMIC DNA]</scope>
    <source>
        <strain evidence="1 2">DSM 25634</strain>
    </source>
</reference>
<evidence type="ECO:0000313" key="2">
    <source>
        <dbReference type="Proteomes" id="UP000028073"/>
    </source>
</evidence>
<keyword evidence="2" id="KW-1185">Reference proteome</keyword>
<organism evidence="1 2">
    <name type="scientific">Endozoicomonas numazuensis</name>
    <dbReference type="NCBI Taxonomy" id="1137799"/>
    <lineage>
        <taxon>Bacteria</taxon>
        <taxon>Pseudomonadati</taxon>
        <taxon>Pseudomonadota</taxon>
        <taxon>Gammaproteobacteria</taxon>
        <taxon>Oceanospirillales</taxon>
        <taxon>Endozoicomonadaceae</taxon>
        <taxon>Endozoicomonas</taxon>
    </lineage>
</organism>
<sequence length="252" mass="29673">MDRSQFYALMEGEGKLDYEVYLNTPQILKAQKPMADLCNKDELMFQIVHQVEELWMKLIGYTLLDIDDYLQETNTHRIITLFQRVHQTLNLMISQLHLLETMSPKEYQEIRLQLGNGSGQESPGFRTLLKMPPFLWQSYKTHYLDQKGLSVEKIYHSEYSHCDAYVVAEALTEFDELFQSFRIHHLKLIYRTIGMRAKSLKGRSVELLQKGIQHRFFPELWDIRGDMTDAWGGEYGVKRDNLGKKNKNAHDH</sequence>
<accession>A0A081ND56</accession>
<dbReference type="RefSeq" id="WP_034839843.1">
    <property type="nucleotide sequence ID" value="NZ_JOKH01000005.1"/>
</dbReference>
<dbReference type="Pfam" id="PF03301">
    <property type="entry name" value="Trp_dioxygenase"/>
    <property type="match status" value="1"/>
</dbReference>
<dbReference type="PANTHER" id="PTHR10138:SF0">
    <property type="entry name" value="TRYPTOPHAN 2,3-DIOXYGENASE"/>
    <property type="match status" value="1"/>
</dbReference>
<dbReference type="SUPFAM" id="SSF140959">
    <property type="entry name" value="Indolic compounds 2,3-dioxygenase-like"/>
    <property type="match status" value="1"/>
</dbReference>
<gene>
    <name evidence="1" type="ORF">GZ78_21100</name>
</gene>
<dbReference type="GO" id="GO:0019441">
    <property type="term" value="P:L-tryptophan catabolic process to kynurenine"/>
    <property type="evidence" value="ECO:0007669"/>
    <property type="project" value="InterPro"/>
</dbReference>